<dbReference type="PANTHER" id="PTHR47841:SF7">
    <property type="entry name" value="CYSTEINE_HISTIDINE-RICH C1 DOMAIN PROTEIN"/>
    <property type="match status" value="1"/>
</dbReference>
<evidence type="ECO:0000313" key="1">
    <source>
        <dbReference type="EMBL" id="MCL7022714.1"/>
    </source>
</evidence>
<name>A0AA41UW21_PAPNU</name>
<evidence type="ECO:0000313" key="2">
    <source>
        <dbReference type="Proteomes" id="UP001177140"/>
    </source>
</evidence>
<dbReference type="AlphaFoldDB" id="A0AA41UW21"/>
<gene>
    <name evidence="1" type="ORF">MKW94_019659</name>
</gene>
<organism evidence="1 2">
    <name type="scientific">Papaver nudicaule</name>
    <name type="common">Iceland poppy</name>
    <dbReference type="NCBI Taxonomy" id="74823"/>
    <lineage>
        <taxon>Eukaryota</taxon>
        <taxon>Viridiplantae</taxon>
        <taxon>Streptophyta</taxon>
        <taxon>Embryophyta</taxon>
        <taxon>Tracheophyta</taxon>
        <taxon>Spermatophyta</taxon>
        <taxon>Magnoliopsida</taxon>
        <taxon>Ranunculales</taxon>
        <taxon>Papaveraceae</taxon>
        <taxon>Papaveroideae</taxon>
        <taxon>Papaver</taxon>
    </lineage>
</organism>
<dbReference type="InterPro" id="IPR046349">
    <property type="entry name" value="C1-like_sf"/>
</dbReference>
<evidence type="ECO:0008006" key="3">
    <source>
        <dbReference type="Google" id="ProtNLM"/>
    </source>
</evidence>
<reference evidence="1" key="1">
    <citation type="submission" date="2022-03" db="EMBL/GenBank/DDBJ databases">
        <title>A functionally conserved STORR gene fusion in Papaver species that diverged 16.8 million years ago.</title>
        <authorList>
            <person name="Catania T."/>
        </authorList>
    </citation>
    <scope>NUCLEOTIDE SEQUENCE</scope>
    <source>
        <strain evidence="1">S-191538</strain>
    </source>
</reference>
<sequence>MSSHFTHRRTLDFVNRSSSFVCKGCDLEGSGDRYECAEFCDWDLHQTCKTCPYELSTHTHPDHKLSLYWAKGYTNEHQVKGRLYYSCETCSSSGTGFFLHPTCSTYPSRIKHALDNDHYLTCRLICPDWHYRCDRMSLLNHSKSPNGSANILPYVGDINKTLQDDTLKIHS</sequence>
<protein>
    <recommendedName>
        <fullName evidence="3">DC1 domain-containing protein</fullName>
    </recommendedName>
</protein>
<dbReference type="EMBL" id="JAJJMA010014216">
    <property type="protein sequence ID" value="MCL7022714.1"/>
    <property type="molecule type" value="Genomic_DNA"/>
</dbReference>
<keyword evidence="2" id="KW-1185">Reference proteome</keyword>
<comment type="caution">
    <text evidence="1">The sequence shown here is derived from an EMBL/GenBank/DDBJ whole genome shotgun (WGS) entry which is preliminary data.</text>
</comment>
<dbReference type="SUPFAM" id="SSF57889">
    <property type="entry name" value="Cysteine-rich domain"/>
    <property type="match status" value="2"/>
</dbReference>
<dbReference type="Proteomes" id="UP001177140">
    <property type="component" value="Unassembled WGS sequence"/>
</dbReference>
<proteinExistence type="predicted"/>
<dbReference type="PANTHER" id="PTHR47841">
    <property type="entry name" value="DIACYLGLYCEROL KINASE THETA-LIKE-RELATED"/>
    <property type="match status" value="1"/>
</dbReference>
<accession>A0AA41UW21</accession>